<keyword evidence="3" id="KW-1185">Reference proteome</keyword>
<accession>A0A1B4FKF1</accession>
<dbReference type="EMBL" id="CP013387">
    <property type="protein sequence ID" value="AOJ04124.1"/>
    <property type="molecule type" value="Genomic_DNA"/>
</dbReference>
<dbReference type="Proteomes" id="UP000062519">
    <property type="component" value="Chromosome 2"/>
</dbReference>
<protein>
    <submittedName>
        <fullName evidence="2">Uncharacterized protein</fullName>
    </submittedName>
</protein>
<evidence type="ECO:0000256" key="1">
    <source>
        <dbReference type="SAM" id="MobiDB-lite"/>
    </source>
</evidence>
<dbReference type="KEGG" id="buu:WS70_19820"/>
<evidence type="ECO:0000313" key="3">
    <source>
        <dbReference type="Proteomes" id="UP000062519"/>
    </source>
</evidence>
<gene>
    <name evidence="2" type="ORF">WS70_19820</name>
</gene>
<sequence length="101" mass="11024">MIRRRARHPTRTGRRRSRACRVPASSIERAPIDRGPASADARLTVSPTAQAAAFSSRPLIAFEFRKTMTAATGDSSEALGLKFRIHPIQAGTSRNSIISIH</sequence>
<reference evidence="2 3" key="1">
    <citation type="submission" date="2015-12" db="EMBL/GenBank/DDBJ databases">
        <title>Diversity of Burkholderia near neighbor genomes.</title>
        <authorList>
            <person name="Sahl J."/>
            <person name="Wagner D."/>
            <person name="Keim P."/>
        </authorList>
    </citation>
    <scope>NUCLEOTIDE SEQUENCE [LARGE SCALE GENOMIC DNA]</scope>
    <source>
        <strain evidence="2 3">BDU6</strain>
    </source>
</reference>
<evidence type="ECO:0000313" key="2">
    <source>
        <dbReference type="EMBL" id="AOJ04124.1"/>
    </source>
</evidence>
<feature type="compositionally biased region" description="Basic residues" evidence="1">
    <location>
        <begin position="1"/>
        <end position="19"/>
    </location>
</feature>
<name>A0A1B4FKF1_9BURK</name>
<feature type="region of interest" description="Disordered" evidence="1">
    <location>
        <begin position="1"/>
        <end position="35"/>
    </location>
</feature>
<dbReference type="AlphaFoldDB" id="A0A1B4FKF1"/>
<organism evidence="2 3">
    <name type="scientific">Burkholderia mayonis</name>
    <dbReference type="NCBI Taxonomy" id="1385591"/>
    <lineage>
        <taxon>Bacteria</taxon>
        <taxon>Pseudomonadati</taxon>
        <taxon>Pseudomonadota</taxon>
        <taxon>Betaproteobacteria</taxon>
        <taxon>Burkholderiales</taxon>
        <taxon>Burkholderiaceae</taxon>
        <taxon>Burkholderia</taxon>
        <taxon>pseudomallei group</taxon>
    </lineage>
</organism>
<proteinExistence type="predicted"/>